<organism evidence="1 2">
    <name type="scientific">Eumeta variegata</name>
    <name type="common">Bagworm moth</name>
    <name type="synonym">Eumeta japonica</name>
    <dbReference type="NCBI Taxonomy" id="151549"/>
    <lineage>
        <taxon>Eukaryota</taxon>
        <taxon>Metazoa</taxon>
        <taxon>Ecdysozoa</taxon>
        <taxon>Arthropoda</taxon>
        <taxon>Hexapoda</taxon>
        <taxon>Insecta</taxon>
        <taxon>Pterygota</taxon>
        <taxon>Neoptera</taxon>
        <taxon>Endopterygota</taxon>
        <taxon>Lepidoptera</taxon>
        <taxon>Glossata</taxon>
        <taxon>Ditrysia</taxon>
        <taxon>Tineoidea</taxon>
        <taxon>Psychidae</taxon>
        <taxon>Oiketicinae</taxon>
        <taxon>Eumeta</taxon>
    </lineage>
</organism>
<name>A0A4C2A5R8_EUMVA</name>
<evidence type="ECO:0000313" key="2">
    <source>
        <dbReference type="Proteomes" id="UP000299102"/>
    </source>
</evidence>
<protein>
    <submittedName>
        <fullName evidence="1">Uncharacterized protein</fullName>
    </submittedName>
</protein>
<sequence>MKNLQSIFLLCRYQRILFYGESMIWQATPNKNTSTRTRFALQMDESTDVAGLAILLVITGSKGGIAVYSQMTLCRLQDVPPLYNTEVPVCRVAVSRHGTLIIVSVYLPPSKRLPENIKTLLSHLGRCRHPFGDLLTKMQASGVMLRTPMTCTRHFIDDYELAIITALTPIVSHQTEIPDRKF</sequence>
<keyword evidence="2" id="KW-1185">Reference proteome</keyword>
<evidence type="ECO:0000313" key="1">
    <source>
        <dbReference type="EMBL" id="GBP95142.1"/>
    </source>
</evidence>
<accession>A0A4C2A5R8</accession>
<reference evidence="1 2" key="1">
    <citation type="journal article" date="2019" name="Commun. Biol.">
        <title>The bagworm genome reveals a unique fibroin gene that provides high tensile strength.</title>
        <authorList>
            <person name="Kono N."/>
            <person name="Nakamura H."/>
            <person name="Ohtoshi R."/>
            <person name="Tomita M."/>
            <person name="Numata K."/>
            <person name="Arakawa K."/>
        </authorList>
    </citation>
    <scope>NUCLEOTIDE SEQUENCE [LARGE SCALE GENOMIC DNA]</scope>
</reference>
<dbReference type="OrthoDB" id="7487383at2759"/>
<dbReference type="AlphaFoldDB" id="A0A4C2A5R8"/>
<dbReference type="EMBL" id="BGZK01002589">
    <property type="protein sequence ID" value="GBP95142.1"/>
    <property type="molecule type" value="Genomic_DNA"/>
</dbReference>
<gene>
    <name evidence="1" type="ORF">EVAR_100178_1</name>
</gene>
<comment type="caution">
    <text evidence="1">The sequence shown here is derived from an EMBL/GenBank/DDBJ whole genome shotgun (WGS) entry which is preliminary data.</text>
</comment>
<dbReference type="Proteomes" id="UP000299102">
    <property type="component" value="Unassembled WGS sequence"/>
</dbReference>
<proteinExistence type="predicted"/>